<evidence type="ECO:0000313" key="2">
    <source>
        <dbReference type="Proteomes" id="UP000078504"/>
    </source>
</evidence>
<comment type="caution">
    <text evidence="1">The sequence shown here is derived from an EMBL/GenBank/DDBJ whole genome shotgun (WGS) entry which is preliminary data.</text>
</comment>
<proteinExistence type="predicted"/>
<sequence>MAENAAGDGEPTQEVGPEDARVLMNDREIEICHPINALLSGYTNVMGKDEAEGVVICTGHLIAEISLLLLADIIATEDLLSPGFSDEEIHHVATSILDAWSDNEAKRQIVALDAITELRTELPAPAVIEKPVIKVKPRPEPEEIHAQAVHATTSAGLTYRQQLTIAAVQGFCANPACFGVFDEIAEMAVLVASSIDSGVSE</sequence>
<dbReference type="AlphaFoldDB" id="A0A1B7HQK3"/>
<dbReference type="PATRIC" id="fig|1354253.4.peg.4006"/>
<dbReference type="Proteomes" id="UP000078504">
    <property type="component" value="Unassembled WGS sequence"/>
</dbReference>
<accession>A0A1B7HQK3</accession>
<dbReference type="EMBL" id="LXEP01000034">
    <property type="protein sequence ID" value="OAT17916.1"/>
    <property type="molecule type" value="Genomic_DNA"/>
</dbReference>
<organism evidence="1 2">
    <name type="scientific">Buttiauxella gaviniae ATCC 51604</name>
    <dbReference type="NCBI Taxonomy" id="1354253"/>
    <lineage>
        <taxon>Bacteria</taxon>
        <taxon>Pseudomonadati</taxon>
        <taxon>Pseudomonadota</taxon>
        <taxon>Gammaproteobacteria</taxon>
        <taxon>Enterobacterales</taxon>
        <taxon>Enterobacteriaceae</taxon>
        <taxon>Buttiauxella</taxon>
    </lineage>
</organism>
<reference evidence="1 2" key="1">
    <citation type="submission" date="2016-04" db="EMBL/GenBank/DDBJ databases">
        <title>ATOL: Assembling a taxonomically balanced genome-scale reconstruction of the evolutionary history of the Enterobacteriaceae.</title>
        <authorList>
            <person name="Plunkett G.III."/>
            <person name="Neeno-Eckwall E.C."/>
            <person name="Glasner J.D."/>
            <person name="Perna N.T."/>
        </authorList>
    </citation>
    <scope>NUCLEOTIDE SEQUENCE [LARGE SCALE GENOMIC DNA]</scope>
    <source>
        <strain evidence="1 2">ATCC 51604</strain>
    </source>
</reference>
<gene>
    <name evidence="1" type="ORF">M977_03922</name>
</gene>
<protein>
    <submittedName>
        <fullName evidence="1">Uncharacterized protein</fullName>
    </submittedName>
</protein>
<name>A0A1B7HQK3_9ENTR</name>
<evidence type="ECO:0000313" key="1">
    <source>
        <dbReference type="EMBL" id="OAT17916.1"/>
    </source>
</evidence>